<gene>
    <name evidence="7" type="ORF">GCM10009001_28900</name>
</gene>
<keyword evidence="5" id="KW-1003">Cell membrane</keyword>
<feature type="chain" id="PRO_5044980366" description="Maltodextrin-binding protein" evidence="5">
    <location>
        <begin position="23"/>
        <end position="426"/>
    </location>
</feature>
<organism evidence="7 8">
    <name type="scientific">Virgibacillus siamensis</name>
    <dbReference type="NCBI Taxonomy" id="480071"/>
    <lineage>
        <taxon>Bacteria</taxon>
        <taxon>Bacillati</taxon>
        <taxon>Bacillota</taxon>
        <taxon>Bacilli</taxon>
        <taxon>Bacillales</taxon>
        <taxon>Bacillaceae</taxon>
        <taxon>Virgibacillus</taxon>
    </lineage>
</organism>
<keyword evidence="8" id="KW-1185">Reference proteome</keyword>
<evidence type="ECO:0000313" key="8">
    <source>
        <dbReference type="Proteomes" id="UP001500866"/>
    </source>
</evidence>
<dbReference type="EMBL" id="BAAADS010000021">
    <property type="protein sequence ID" value="GAA0609769.1"/>
    <property type="molecule type" value="Genomic_DNA"/>
</dbReference>
<evidence type="ECO:0000313" key="7">
    <source>
        <dbReference type="EMBL" id="GAA0609769.1"/>
    </source>
</evidence>
<keyword evidence="5" id="KW-0472">Membrane</keyword>
<evidence type="ECO:0000256" key="2">
    <source>
        <dbReference type="ARBA" id="ARBA00022448"/>
    </source>
</evidence>
<feature type="region of interest" description="Disordered" evidence="6">
    <location>
        <begin position="27"/>
        <end position="46"/>
    </location>
</feature>
<comment type="subcellular location">
    <subcellularLocation>
        <location evidence="5">Cell membrane</location>
        <topology evidence="5">Lipid-anchor</topology>
    </subcellularLocation>
</comment>
<comment type="similarity">
    <text evidence="1 5">Belongs to the bacterial solute-binding protein 1 family.</text>
</comment>
<dbReference type="InterPro" id="IPR006060">
    <property type="entry name" value="Maltose/Cyclodextrin-bd"/>
</dbReference>
<dbReference type="PANTHER" id="PTHR30061:SF50">
    <property type="entry name" value="MALTOSE_MALTODEXTRIN-BINDING PERIPLASMIC PROTEIN"/>
    <property type="match status" value="1"/>
</dbReference>
<keyword evidence="5" id="KW-0449">Lipoprotein</keyword>
<dbReference type="PRINTS" id="PR00181">
    <property type="entry name" value="MALTOSEBP"/>
</dbReference>
<comment type="caution">
    <text evidence="7">The sequence shown here is derived from an EMBL/GenBank/DDBJ whole genome shotgun (WGS) entry which is preliminary data.</text>
</comment>
<evidence type="ECO:0000256" key="5">
    <source>
        <dbReference type="RuleBase" id="RU365005"/>
    </source>
</evidence>
<dbReference type="PROSITE" id="PS51257">
    <property type="entry name" value="PROKAR_LIPOPROTEIN"/>
    <property type="match status" value="1"/>
</dbReference>
<accession>A0ABN1GED6</accession>
<name>A0ABN1GED6_9BACI</name>
<dbReference type="Pfam" id="PF13416">
    <property type="entry name" value="SBP_bac_8"/>
    <property type="match status" value="1"/>
</dbReference>
<evidence type="ECO:0000256" key="3">
    <source>
        <dbReference type="ARBA" id="ARBA00022597"/>
    </source>
</evidence>
<evidence type="ECO:0000256" key="1">
    <source>
        <dbReference type="ARBA" id="ARBA00008520"/>
    </source>
</evidence>
<dbReference type="InterPro" id="IPR006059">
    <property type="entry name" value="SBP"/>
</dbReference>
<sequence>MVKKRLPLLFVLILSLSMVLVACGPDREGKTKDGGTSDDSSEVEKPEKLLVWADENKAEGIKDAVKAFEEKHGIKIKVKELEMASKQKEQLRLDGPAGTGPDVLTLPHDQIGLLAKEGLLAPIDVKQSVLDIYTDSSIDAVTYEGDVYGVPKATETPVLFYNKELLKEAPKTFEELYTFSKKFTKDGKYGFLALWDNYYFAHGILASYGAYVFENNDGTLDTSSIGLNNEGAIKGAKFIEKWYDEGLFPQGIVGENGGSALTGLFEGGKAAATMQGPWAVQGMKDAGIDFGVSPMPKLPNGEYAKTFVGVKSWNVSSYSEHKEWATKLIVWLANEKNSKERFKIVNEIPPVKSLINDPVIEDNPVAKAVAIQSQRGVPMPNIPEMGKVWEPMATSLQLIVTDKQEPEDALNNAVESIKTKIKANNN</sequence>
<evidence type="ECO:0000256" key="4">
    <source>
        <dbReference type="ARBA" id="ARBA00022729"/>
    </source>
</evidence>
<keyword evidence="4 5" id="KW-0732">Signal</keyword>
<evidence type="ECO:0000256" key="6">
    <source>
        <dbReference type="SAM" id="MobiDB-lite"/>
    </source>
</evidence>
<dbReference type="PANTHER" id="PTHR30061">
    <property type="entry name" value="MALTOSE-BINDING PERIPLASMIC PROTEIN"/>
    <property type="match status" value="1"/>
</dbReference>
<dbReference type="SUPFAM" id="SSF53850">
    <property type="entry name" value="Periplasmic binding protein-like II"/>
    <property type="match status" value="1"/>
</dbReference>
<keyword evidence="2 5" id="KW-0813">Transport</keyword>
<proteinExistence type="inferred from homology"/>
<feature type="signal peptide" evidence="5">
    <location>
        <begin position="1"/>
        <end position="22"/>
    </location>
</feature>
<reference evidence="7 8" key="1">
    <citation type="journal article" date="2019" name="Int. J. Syst. Evol. Microbiol.">
        <title>The Global Catalogue of Microorganisms (GCM) 10K type strain sequencing project: providing services to taxonomists for standard genome sequencing and annotation.</title>
        <authorList>
            <consortium name="The Broad Institute Genomics Platform"/>
            <consortium name="The Broad Institute Genome Sequencing Center for Infectious Disease"/>
            <person name="Wu L."/>
            <person name="Ma J."/>
        </authorList>
    </citation>
    <scope>NUCLEOTIDE SEQUENCE [LARGE SCALE GENOMIC DNA]</scope>
    <source>
        <strain evidence="7 8">JCM 15395</strain>
    </source>
</reference>
<dbReference type="RefSeq" id="WP_343814616.1">
    <property type="nucleotide sequence ID" value="NZ_BAAADS010000021.1"/>
</dbReference>
<keyword evidence="3 5" id="KW-0762">Sugar transport</keyword>
<dbReference type="Gene3D" id="3.40.190.10">
    <property type="entry name" value="Periplasmic binding protein-like II"/>
    <property type="match status" value="2"/>
</dbReference>
<protein>
    <recommendedName>
        <fullName evidence="5">Maltodextrin-binding protein</fullName>
    </recommendedName>
</protein>
<dbReference type="Proteomes" id="UP001500866">
    <property type="component" value="Unassembled WGS sequence"/>
</dbReference>